<reference evidence="1" key="1">
    <citation type="submission" date="2021-01" db="EMBL/GenBank/DDBJ databases">
        <authorList>
            <person name="Corre E."/>
            <person name="Pelletier E."/>
            <person name="Niang G."/>
            <person name="Scheremetjew M."/>
            <person name="Finn R."/>
            <person name="Kale V."/>
            <person name="Holt S."/>
            <person name="Cochrane G."/>
            <person name="Meng A."/>
            <person name="Brown T."/>
            <person name="Cohen L."/>
        </authorList>
    </citation>
    <scope>NUCLEOTIDE SEQUENCE</scope>
</reference>
<dbReference type="EMBL" id="HBFY01001844">
    <property type="protein sequence ID" value="CAD8961167.1"/>
    <property type="molecule type" value="Transcribed_RNA"/>
</dbReference>
<protein>
    <submittedName>
        <fullName evidence="1">Uncharacterized protein</fullName>
    </submittedName>
</protein>
<gene>
    <name evidence="1" type="ORF">TNIT0693_LOCUS747</name>
</gene>
<dbReference type="InterPro" id="IPR029787">
    <property type="entry name" value="Nucleotide_cyclase"/>
</dbReference>
<accession>A0A7S1E091</accession>
<dbReference type="AlphaFoldDB" id="A0A7S1E091"/>
<dbReference type="PANTHER" id="PTHR43336:SF3">
    <property type="entry name" value="GUANYLATE CYCLASE DOMAIN-CONTAINING PROTEIN"/>
    <property type="match status" value="1"/>
</dbReference>
<dbReference type="PANTHER" id="PTHR43336">
    <property type="entry name" value="OXYGEN SENSOR HISTIDINE KINASE RESPONSE REGULATOR DEVS/DOSS"/>
    <property type="match status" value="1"/>
</dbReference>
<organism evidence="1">
    <name type="scientific">Thalassionema nitzschioides</name>
    <dbReference type="NCBI Taxonomy" id="33649"/>
    <lineage>
        <taxon>Eukaryota</taxon>
        <taxon>Sar</taxon>
        <taxon>Stramenopiles</taxon>
        <taxon>Ochrophyta</taxon>
        <taxon>Bacillariophyta</taxon>
        <taxon>Fragilariophyceae</taxon>
        <taxon>Fragilariophycidae</taxon>
        <taxon>Thalassionemales</taxon>
        <taxon>Thalassionemataceae</taxon>
        <taxon>Thalassionema</taxon>
    </lineage>
</organism>
<proteinExistence type="predicted"/>
<dbReference type="SUPFAM" id="SSF55073">
    <property type="entry name" value="Nucleotide cyclase"/>
    <property type="match status" value="1"/>
</dbReference>
<name>A0A7S1E091_9STRA</name>
<evidence type="ECO:0000313" key="1">
    <source>
        <dbReference type="EMBL" id="CAD8961167.1"/>
    </source>
</evidence>
<sequence length="200" mass="22746">MASRMMSACKQYGVSILLSQAVEELMSEVAQSKLRHIDTITVKGSILVQKIYTYDARHQGVDFFLFERSDEQADLDSEHYSPNVWKTDQDLTGMRQHVTEDFEEDFKKGRDAYLAGDWPKALKHLNSANEIMVENVMDQGYIGDELDGNQSMNFEGDDLQSEALRAETGDGPSRRLIAYMESEGNKCPESWKGYRPLTSK</sequence>
<dbReference type="PROSITE" id="PS00430">
    <property type="entry name" value="TONB_DEPENDENT_REC_1"/>
    <property type="match status" value="1"/>
</dbReference>
<dbReference type="InterPro" id="IPR010916">
    <property type="entry name" value="TonB_box_CS"/>
</dbReference>